<accession>A0ABD2Y6J1</accession>
<comment type="caution">
    <text evidence="1">The sequence shown here is derived from an EMBL/GenBank/DDBJ whole genome shotgun (WGS) entry which is preliminary data.</text>
</comment>
<protein>
    <submittedName>
        <fullName evidence="1">Uncharacterized protein</fullName>
    </submittedName>
</protein>
<evidence type="ECO:0000313" key="1">
    <source>
        <dbReference type="EMBL" id="KAL3502688.1"/>
    </source>
</evidence>
<dbReference type="EMBL" id="JBJUIK010000015">
    <property type="protein sequence ID" value="KAL3502688.1"/>
    <property type="molecule type" value="Genomic_DNA"/>
</dbReference>
<evidence type="ECO:0000313" key="2">
    <source>
        <dbReference type="Proteomes" id="UP001630127"/>
    </source>
</evidence>
<organism evidence="1 2">
    <name type="scientific">Cinchona calisaya</name>
    <dbReference type="NCBI Taxonomy" id="153742"/>
    <lineage>
        <taxon>Eukaryota</taxon>
        <taxon>Viridiplantae</taxon>
        <taxon>Streptophyta</taxon>
        <taxon>Embryophyta</taxon>
        <taxon>Tracheophyta</taxon>
        <taxon>Spermatophyta</taxon>
        <taxon>Magnoliopsida</taxon>
        <taxon>eudicotyledons</taxon>
        <taxon>Gunneridae</taxon>
        <taxon>Pentapetalae</taxon>
        <taxon>asterids</taxon>
        <taxon>lamiids</taxon>
        <taxon>Gentianales</taxon>
        <taxon>Rubiaceae</taxon>
        <taxon>Cinchonoideae</taxon>
        <taxon>Cinchoneae</taxon>
        <taxon>Cinchona</taxon>
    </lineage>
</organism>
<keyword evidence="2" id="KW-1185">Reference proteome</keyword>
<dbReference type="Proteomes" id="UP001630127">
    <property type="component" value="Unassembled WGS sequence"/>
</dbReference>
<gene>
    <name evidence="1" type="ORF">ACH5RR_037137</name>
</gene>
<reference evidence="1 2" key="1">
    <citation type="submission" date="2024-11" db="EMBL/GenBank/DDBJ databases">
        <title>A near-complete genome assembly of Cinchona calisaya.</title>
        <authorList>
            <person name="Lian D.C."/>
            <person name="Zhao X.W."/>
            <person name="Wei L."/>
        </authorList>
    </citation>
    <scope>NUCLEOTIDE SEQUENCE [LARGE SCALE GENOMIC DNA]</scope>
    <source>
        <tissue evidence="1">Nenye</tissue>
    </source>
</reference>
<dbReference type="AlphaFoldDB" id="A0ABD2Y6J1"/>
<sequence length="170" mass="19115">MLWNLVQLCILLDKEWLLPTYSTHQLLQTTSTMPCIKPHSSEDDHTRATSEGVAITLQNQAIRDVQGDEFMVSTHTHRKDLATARDKKDKATFNDSLLSTIHAIEKGFTTIIDTSQTIINATIDEENRNVAVHTILCIPAQAKKKKSFVVRNEELAVQSKEKFSKAANLI</sequence>
<name>A0ABD2Y6J1_9GENT</name>
<proteinExistence type="predicted"/>